<feature type="region of interest" description="Disordered" evidence="2">
    <location>
        <begin position="595"/>
        <end position="623"/>
    </location>
</feature>
<keyword evidence="1" id="KW-0175">Coiled coil</keyword>
<feature type="compositionally biased region" description="Basic and acidic residues" evidence="2">
    <location>
        <begin position="611"/>
        <end position="622"/>
    </location>
</feature>
<sequence length="736" mass="82097">MFKTEKVNLEKICAGLQQDHLSFQTSLTSQITKLQDDLAMESNVMDALAKNTEQVKVLDQKLQQSEKKVKDLLSEMPANRSCITDVTGLLSDIIETRDSMISITIRKHLDQKLSHVFAMLYRVQGVSPQSSDTKQGEKVDPMPNLPKSLVSQAHAFEVSSTKSRNQAAIDIADKPKKGGKGSKKGEKKIDAIEGPSGATKPSPKKRKALAASSASTPKRRRQPARKRKTPTPSSSEGSYSETKLGVRIEENQPVRNEEEEAVRNKDPTTNQQPPIRNEEETPNPKVNKTVNDSVPCPPPLPKTTSTPITTVPYPPPVTPSQPTTIDFSTPILTDSTTTPITSMNPEFTVNISDTGATTSFFSTYVSSSISPIRNDDPNMIFGDDGDDDDLGGFTYSPFMIRTESEDADTVSKGQLKAIHEKLDQLLLASKAYSFDAYSKVIVESLFEHITKEHVANAAKMNATVLESADVCKSATENVNKLIADTTTIMENYRKTYNNHTPSANESLQNLGAMFKTEKVNLEKICAGLQQDHLSFQTSLTSQITKLQDDLAMESNVMDALAKNTEGEGGSNAKPPKVPVKLIIKKDPKGKEKLIEEEPINDDDKEEEADEAELKRRKDRDAELNETQQIVKEVEEKERENKEAWATLKSKMLLFPKWTLKRIQHDAIELPSQYWLDPVASFDRQNSQNSQLDLPITPKEFRFCAFLKVVHAPFSDSRVDQLMFSFYLKHMKPQYKT</sequence>
<feature type="compositionally biased region" description="Acidic residues" evidence="2">
    <location>
        <begin position="596"/>
        <end position="610"/>
    </location>
</feature>
<name>A0AA35Z4N3_LACSI</name>
<feature type="compositionally biased region" description="Basic residues" evidence="2">
    <location>
        <begin position="217"/>
        <end position="229"/>
    </location>
</feature>
<proteinExistence type="predicted"/>
<keyword evidence="4" id="KW-1185">Reference proteome</keyword>
<organism evidence="3 4">
    <name type="scientific">Lactuca saligna</name>
    <name type="common">Willowleaf lettuce</name>
    <dbReference type="NCBI Taxonomy" id="75948"/>
    <lineage>
        <taxon>Eukaryota</taxon>
        <taxon>Viridiplantae</taxon>
        <taxon>Streptophyta</taxon>
        <taxon>Embryophyta</taxon>
        <taxon>Tracheophyta</taxon>
        <taxon>Spermatophyta</taxon>
        <taxon>Magnoliopsida</taxon>
        <taxon>eudicotyledons</taxon>
        <taxon>Gunneridae</taxon>
        <taxon>Pentapetalae</taxon>
        <taxon>asterids</taxon>
        <taxon>campanulids</taxon>
        <taxon>Asterales</taxon>
        <taxon>Asteraceae</taxon>
        <taxon>Cichorioideae</taxon>
        <taxon>Cichorieae</taxon>
        <taxon>Lactucinae</taxon>
        <taxon>Lactuca</taxon>
    </lineage>
</organism>
<evidence type="ECO:0000313" key="3">
    <source>
        <dbReference type="EMBL" id="CAI9285795.1"/>
    </source>
</evidence>
<feature type="compositionally biased region" description="Low complexity" evidence="2">
    <location>
        <begin position="302"/>
        <end position="311"/>
    </location>
</feature>
<reference evidence="3" key="1">
    <citation type="submission" date="2023-04" db="EMBL/GenBank/DDBJ databases">
        <authorList>
            <person name="Vijverberg K."/>
            <person name="Xiong W."/>
            <person name="Schranz E."/>
        </authorList>
    </citation>
    <scope>NUCLEOTIDE SEQUENCE</scope>
</reference>
<accession>A0AA35Z4N3</accession>
<feature type="coiled-coil region" evidence="1">
    <location>
        <begin position="48"/>
        <end position="75"/>
    </location>
</feature>
<evidence type="ECO:0000256" key="2">
    <source>
        <dbReference type="SAM" id="MobiDB-lite"/>
    </source>
</evidence>
<feature type="compositionally biased region" description="Basic and acidic residues" evidence="2">
    <location>
        <begin position="244"/>
        <end position="266"/>
    </location>
</feature>
<dbReference type="Proteomes" id="UP001177003">
    <property type="component" value="Chromosome 5"/>
</dbReference>
<evidence type="ECO:0000256" key="1">
    <source>
        <dbReference type="SAM" id="Coils"/>
    </source>
</evidence>
<feature type="region of interest" description="Disordered" evidence="2">
    <location>
        <begin position="156"/>
        <end position="324"/>
    </location>
</feature>
<protein>
    <submittedName>
        <fullName evidence="3">Uncharacterized protein</fullName>
    </submittedName>
</protein>
<evidence type="ECO:0000313" key="4">
    <source>
        <dbReference type="Proteomes" id="UP001177003"/>
    </source>
</evidence>
<gene>
    <name evidence="3" type="ORF">LSALG_LOCUS25250</name>
</gene>
<feature type="region of interest" description="Disordered" evidence="2">
    <location>
        <begin position="127"/>
        <end position="146"/>
    </location>
</feature>
<dbReference type="EMBL" id="OX465081">
    <property type="protein sequence ID" value="CAI9285795.1"/>
    <property type="molecule type" value="Genomic_DNA"/>
</dbReference>
<dbReference type="AlphaFoldDB" id="A0AA35Z4N3"/>